<sequence>MVSSRKERSIPLNTISETLEKGISGTDAERKIGIEGLMRVRGAKATRLEREKLRLSKKLGANHPRVMELTNTIEVNRGLIRDLEVQRDHAGTEIPGVDENTWILHGFVRDKNFKGIPNLTVALYDQQGKWVGQLGYACTNKTGYFKLSYSNMRDDREKPWFTALTGKARQCPQVFIRISDQKGMLLYTDKQSLTPEPGRVDYREILLGNEVDACKPPEGTMRPKPGTEKPTTKPSSQKEDQGTTEKPGK</sequence>
<dbReference type="STRING" id="247490.KSU1_C0274"/>
<name>I3IJH5_9BACT</name>
<keyword evidence="3" id="KW-1185">Reference proteome</keyword>
<evidence type="ECO:0000313" key="2">
    <source>
        <dbReference type="EMBL" id="GAB61870.1"/>
    </source>
</evidence>
<evidence type="ECO:0000313" key="3">
    <source>
        <dbReference type="Proteomes" id="UP000002985"/>
    </source>
</evidence>
<reference evidence="2 3" key="1">
    <citation type="journal article" date="2012" name="FEBS Lett.">
        <title>Anammox organism KSU-1 expresses a NirK-type copper-containing nitrite reductase instead of a NirS-type with cytochrome cd1.</title>
        <authorList>
            <person name="Hira D."/>
            <person name="Toh H."/>
            <person name="Migita C.T."/>
            <person name="Okubo H."/>
            <person name="Nishiyama T."/>
            <person name="Hattori M."/>
            <person name="Furukawa K."/>
            <person name="Fujii T."/>
        </authorList>
    </citation>
    <scope>NUCLEOTIDE SEQUENCE [LARGE SCALE GENOMIC DNA]</scope>
</reference>
<dbReference type="Proteomes" id="UP000002985">
    <property type="component" value="Unassembled WGS sequence"/>
</dbReference>
<gene>
    <name evidence="2" type="ORF">KSU1_C0274</name>
</gene>
<protein>
    <submittedName>
        <fullName evidence="2">Uncharacterized protein</fullName>
    </submittedName>
</protein>
<accession>I3IJH5</accession>
<dbReference type="eggNOG" id="ENOG50340Z1">
    <property type="taxonomic scope" value="Bacteria"/>
</dbReference>
<evidence type="ECO:0000256" key="1">
    <source>
        <dbReference type="SAM" id="MobiDB-lite"/>
    </source>
</evidence>
<comment type="caution">
    <text evidence="2">The sequence shown here is derived from an EMBL/GenBank/DDBJ whole genome shotgun (WGS) entry which is preliminary data.</text>
</comment>
<proteinExistence type="predicted"/>
<organism evidence="2 3">
    <name type="scientific">Candidatus Jettenia caeni</name>
    <dbReference type="NCBI Taxonomy" id="247490"/>
    <lineage>
        <taxon>Bacteria</taxon>
        <taxon>Pseudomonadati</taxon>
        <taxon>Planctomycetota</taxon>
        <taxon>Candidatus Brocadiia</taxon>
        <taxon>Candidatus Brocadiales</taxon>
        <taxon>Candidatus Brocadiaceae</taxon>
        <taxon>Candidatus Jettenia</taxon>
    </lineage>
</organism>
<dbReference type="OrthoDB" id="9781066at2"/>
<dbReference type="EMBL" id="BAFH01000003">
    <property type="protein sequence ID" value="GAB61870.1"/>
    <property type="molecule type" value="Genomic_DNA"/>
</dbReference>
<feature type="region of interest" description="Disordered" evidence="1">
    <location>
        <begin position="211"/>
        <end position="249"/>
    </location>
</feature>
<feature type="compositionally biased region" description="Basic and acidic residues" evidence="1">
    <location>
        <begin position="225"/>
        <end position="249"/>
    </location>
</feature>
<dbReference type="AlphaFoldDB" id="I3IJH5"/>